<dbReference type="InterPro" id="IPR050361">
    <property type="entry name" value="MPP/UQCRC_Complex"/>
</dbReference>
<dbReference type="RefSeq" id="WP_012501151.1">
    <property type="nucleotide sequence ID" value="NC_011026.1"/>
</dbReference>
<dbReference type="Gene3D" id="3.30.830.10">
    <property type="entry name" value="Metalloenzyme, LuxS/M16 peptidase-like"/>
    <property type="match status" value="2"/>
</dbReference>
<protein>
    <submittedName>
        <fullName evidence="4">Peptidase M16 domain protein</fullName>
    </submittedName>
</protein>
<dbReference type="PANTHER" id="PTHR11851:SF49">
    <property type="entry name" value="MITOCHONDRIAL-PROCESSING PEPTIDASE SUBUNIT ALPHA"/>
    <property type="match status" value="1"/>
</dbReference>
<comment type="similarity">
    <text evidence="1">Belongs to the peptidase M16 family.</text>
</comment>
<feature type="domain" description="Peptidase M16 N-terminal" evidence="2">
    <location>
        <begin position="19"/>
        <end position="145"/>
    </location>
</feature>
<evidence type="ECO:0000259" key="3">
    <source>
        <dbReference type="Pfam" id="PF05193"/>
    </source>
</evidence>
<dbReference type="KEGG" id="cts:Ctha_2620"/>
<dbReference type="PANTHER" id="PTHR11851">
    <property type="entry name" value="METALLOPROTEASE"/>
    <property type="match status" value="1"/>
</dbReference>
<dbReference type="InterPro" id="IPR011765">
    <property type="entry name" value="Pept_M16_N"/>
</dbReference>
<dbReference type="GO" id="GO:0046872">
    <property type="term" value="F:metal ion binding"/>
    <property type="evidence" value="ECO:0007669"/>
    <property type="project" value="InterPro"/>
</dbReference>
<evidence type="ECO:0000313" key="5">
    <source>
        <dbReference type="Proteomes" id="UP000001208"/>
    </source>
</evidence>
<dbReference type="Pfam" id="PF00675">
    <property type="entry name" value="Peptidase_M16"/>
    <property type="match status" value="1"/>
</dbReference>
<evidence type="ECO:0000259" key="2">
    <source>
        <dbReference type="Pfam" id="PF00675"/>
    </source>
</evidence>
<dbReference type="HOGENOM" id="CLU_009902_1_1_10"/>
<feature type="domain" description="Peptidase M16 C-terminal" evidence="3">
    <location>
        <begin position="171"/>
        <end position="347"/>
    </location>
</feature>
<dbReference type="STRING" id="517418.Ctha_2620"/>
<keyword evidence="5" id="KW-1185">Reference proteome</keyword>
<evidence type="ECO:0000256" key="1">
    <source>
        <dbReference type="ARBA" id="ARBA00007261"/>
    </source>
</evidence>
<name>B3QYA3_CHLT3</name>
<dbReference type="eggNOG" id="COG0612">
    <property type="taxonomic scope" value="Bacteria"/>
</dbReference>
<dbReference type="Proteomes" id="UP000001208">
    <property type="component" value="Chromosome"/>
</dbReference>
<evidence type="ECO:0000313" key="4">
    <source>
        <dbReference type="EMBL" id="ACF15069.1"/>
    </source>
</evidence>
<organism evidence="4 5">
    <name type="scientific">Chloroherpeton thalassium (strain ATCC 35110 / GB-78)</name>
    <dbReference type="NCBI Taxonomy" id="517418"/>
    <lineage>
        <taxon>Bacteria</taxon>
        <taxon>Pseudomonadati</taxon>
        <taxon>Chlorobiota</taxon>
        <taxon>Chlorobiia</taxon>
        <taxon>Chlorobiales</taxon>
        <taxon>Chloroherpetonaceae</taxon>
        <taxon>Chloroherpeton</taxon>
    </lineage>
</organism>
<accession>B3QYA3</accession>
<dbReference type="EMBL" id="CP001100">
    <property type="protein sequence ID" value="ACF15069.1"/>
    <property type="molecule type" value="Genomic_DNA"/>
</dbReference>
<sequence>MKPIEFSEFDLPNGLHCIVYENHRSPIVTVDVWYHVGSKNESPERTGFAHLFEHMMFQGSANVGKTEHFSYVQNAGGSLNGSTTQDRTNYYETLPSNRLELGLWLESDRMMSLQVTAENFENQREVVKEERRMHYDNRPYGTVYEEMCARLFIDHPYKWIPIGSMKHLEDATLSDAQDFYNTFYAPNNATLILSGDVTLEKARTLAEKYFGEIAPSQHDIPRPKAESTLLNREITETFHDNVQLPALFMAYRICDIKHPDSDVLGAISDILSDGESSRLYRKLVYEEQLVRSIDTHSMPLEQPGLFFISAIGMPDTDLNAVKARIDEEMAKIIAGEVGEAELEKAKNGAEMGIIKSFSTIMGTGENLAHFHTYYGSASEINNELERVSNITPDDVQRAAKKYFETDGRVVLYWLPK</sequence>
<dbReference type="OrthoDB" id="9811314at2"/>
<reference evidence="4 5" key="1">
    <citation type="submission" date="2008-06" db="EMBL/GenBank/DDBJ databases">
        <title>Complete sequence of Chloroherpeton thalassium ATCC 35110.</title>
        <authorList>
            <consortium name="US DOE Joint Genome Institute"/>
            <person name="Lucas S."/>
            <person name="Copeland A."/>
            <person name="Lapidus A."/>
            <person name="Glavina del Rio T."/>
            <person name="Dalin E."/>
            <person name="Tice H."/>
            <person name="Bruce D."/>
            <person name="Goodwin L."/>
            <person name="Pitluck S."/>
            <person name="Schmutz J."/>
            <person name="Larimer F."/>
            <person name="Land M."/>
            <person name="Hauser L."/>
            <person name="Kyrpides N."/>
            <person name="Mikhailova N."/>
            <person name="Liu Z."/>
            <person name="Li T."/>
            <person name="Zhao F."/>
            <person name="Overmann J."/>
            <person name="Bryant D.A."/>
            <person name="Richardson P."/>
        </authorList>
    </citation>
    <scope>NUCLEOTIDE SEQUENCE [LARGE SCALE GENOMIC DNA]</scope>
    <source>
        <strain evidence="5">ATCC 35110 / GB-78</strain>
    </source>
</reference>
<proteinExistence type="inferred from homology"/>
<dbReference type="AlphaFoldDB" id="B3QYA3"/>
<dbReference type="InterPro" id="IPR011249">
    <property type="entry name" value="Metalloenz_LuxS/M16"/>
</dbReference>
<dbReference type="InterPro" id="IPR007863">
    <property type="entry name" value="Peptidase_M16_C"/>
</dbReference>
<gene>
    <name evidence="4" type="ordered locus">Ctha_2620</name>
</gene>
<dbReference type="Pfam" id="PF05193">
    <property type="entry name" value="Peptidase_M16_C"/>
    <property type="match status" value="1"/>
</dbReference>
<dbReference type="SUPFAM" id="SSF63411">
    <property type="entry name" value="LuxS/MPP-like metallohydrolase"/>
    <property type="match status" value="2"/>
</dbReference>